<dbReference type="EMBL" id="BMJQ01000022">
    <property type="protein sequence ID" value="GGF45087.1"/>
    <property type="molecule type" value="Genomic_DNA"/>
</dbReference>
<dbReference type="Pfam" id="PF01042">
    <property type="entry name" value="Ribonuc_L-PSP"/>
    <property type="match status" value="1"/>
</dbReference>
<dbReference type="InterPro" id="IPR035959">
    <property type="entry name" value="RutC-like_sf"/>
</dbReference>
<evidence type="ECO:0000313" key="1">
    <source>
        <dbReference type="EMBL" id="GGF45087.1"/>
    </source>
</evidence>
<reference evidence="1" key="2">
    <citation type="submission" date="2020-09" db="EMBL/GenBank/DDBJ databases">
        <authorList>
            <person name="Sun Q."/>
            <person name="Zhou Y."/>
        </authorList>
    </citation>
    <scope>NUCLEOTIDE SEQUENCE</scope>
    <source>
        <strain evidence="1">CGMCC 1.15725</strain>
    </source>
</reference>
<keyword evidence="2" id="KW-1185">Reference proteome</keyword>
<evidence type="ECO:0008006" key="3">
    <source>
        <dbReference type="Google" id="ProtNLM"/>
    </source>
</evidence>
<dbReference type="Proteomes" id="UP000646365">
    <property type="component" value="Unassembled WGS sequence"/>
</dbReference>
<dbReference type="PANTHER" id="PTHR43760">
    <property type="entry name" value="ENDORIBONUCLEASE-RELATED"/>
    <property type="match status" value="1"/>
</dbReference>
<dbReference type="InterPro" id="IPR013813">
    <property type="entry name" value="Endoribo_LPSP/chorism_mut-like"/>
</dbReference>
<dbReference type="RefSeq" id="WP_308422460.1">
    <property type="nucleotide sequence ID" value="NZ_BMJQ01000022.1"/>
</dbReference>
<dbReference type="InterPro" id="IPR006175">
    <property type="entry name" value="YjgF/YER057c/UK114"/>
</dbReference>
<name>A0A8J3E584_9PROT</name>
<dbReference type="PANTHER" id="PTHR43760:SF1">
    <property type="entry name" value="ENDORIBONUCLEASE L-PSP_CHORISMATE MUTASE-LIKE DOMAIN-CONTAINING PROTEIN"/>
    <property type="match status" value="1"/>
</dbReference>
<gene>
    <name evidence="1" type="ORF">GCM10011611_59400</name>
</gene>
<dbReference type="AlphaFoldDB" id="A0A8J3E584"/>
<proteinExistence type="predicted"/>
<accession>A0A8J3E584</accession>
<reference evidence="1" key="1">
    <citation type="journal article" date="2014" name="Int. J. Syst. Evol. Microbiol.">
        <title>Complete genome sequence of Corynebacterium casei LMG S-19264T (=DSM 44701T), isolated from a smear-ripened cheese.</title>
        <authorList>
            <consortium name="US DOE Joint Genome Institute (JGI-PGF)"/>
            <person name="Walter F."/>
            <person name="Albersmeier A."/>
            <person name="Kalinowski J."/>
            <person name="Ruckert C."/>
        </authorList>
    </citation>
    <scope>NUCLEOTIDE SEQUENCE</scope>
    <source>
        <strain evidence="1">CGMCC 1.15725</strain>
    </source>
</reference>
<organism evidence="1 2">
    <name type="scientific">Aliidongia dinghuensis</name>
    <dbReference type="NCBI Taxonomy" id="1867774"/>
    <lineage>
        <taxon>Bacteria</taxon>
        <taxon>Pseudomonadati</taxon>
        <taxon>Pseudomonadota</taxon>
        <taxon>Alphaproteobacteria</taxon>
        <taxon>Rhodospirillales</taxon>
        <taxon>Dongiaceae</taxon>
        <taxon>Aliidongia</taxon>
    </lineage>
</organism>
<dbReference type="CDD" id="cd02199">
    <property type="entry name" value="YjgF_YER057c_UK114_like_1"/>
    <property type="match status" value="1"/>
</dbReference>
<evidence type="ECO:0000313" key="2">
    <source>
        <dbReference type="Proteomes" id="UP000646365"/>
    </source>
</evidence>
<protein>
    <recommendedName>
        <fullName evidence="3">RidA family protein</fullName>
    </recommendedName>
</protein>
<dbReference type="Gene3D" id="3.30.1330.40">
    <property type="entry name" value="RutC-like"/>
    <property type="match status" value="1"/>
</dbReference>
<dbReference type="SUPFAM" id="SSF55298">
    <property type="entry name" value="YjgF-like"/>
    <property type="match status" value="1"/>
</dbReference>
<comment type="caution">
    <text evidence="1">The sequence shown here is derived from an EMBL/GenBank/DDBJ whole genome shotgun (WGS) entry which is preliminary data.</text>
</comment>
<sequence>MPVTRVGNLAFISGQISPAVEGAKPSSRLGAELSVEQGQAAAAGAALAVLAQIDRLVEGDVTRVRRVARLGVFVAATPDFTQQSLVGNGASDLVVAVLGEAGRHARAAVGVASLPRGAAVEVEAIVELED</sequence>